<evidence type="ECO:0000256" key="7">
    <source>
        <dbReference type="ARBA" id="ARBA00022695"/>
    </source>
</evidence>
<evidence type="ECO:0000313" key="11">
    <source>
        <dbReference type="EMBL" id="CAF1427201.1"/>
    </source>
</evidence>
<evidence type="ECO:0000256" key="10">
    <source>
        <dbReference type="RuleBase" id="RU361228"/>
    </source>
</evidence>
<keyword evidence="10" id="KW-0520">NAD</keyword>
<keyword evidence="8" id="KW-0843">Virulence</keyword>
<reference evidence="11" key="1">
    <citation type="submission" date="2021-02" db="EMBL/GenBank/DDBJ databases">
        <authorList>
            <person name="Nowell W R."/>
        </authorList>
    </citation>
    <scope>NUCLEOTIDE SEQUENCE</scope>
</reference>
<evidence type="ECO:0000256" key="6">
    <source>
        <dbReference type="ARBA" id="ARBA00022679"/>
    </source>
</evidence>
<evidence type="ECO:0000256" key="2">
    <source>
        <dbReference type="ARBA" id="ARBA00009558"/>
    </source>
</evidence>
<organism evidence="11 12">
    <name type="scientific">Rotaria sordida</name>
    <dbReference type="NCBI Taxonomy" id="392033"/>
    <lineage>
        <taxon>Eukaryota</taxon>
        <taxon>Metazoa</taxon>
        <taxon>Spiralia</taxon>
        <taxon>Gnathifera</taxon>
        <taxon>Rotifera</taxon>
        <taxon>Eurotatoria</taxon>
        <taxon>Bdelloidea</taxon>
        <taxon>Philodinida</taxon>
        <taxon>Philodinidae</taxon>
        <taxon>Rotaria</taxon>
    </lineage>
</organism>
<dbReference type="GO" id="GO:0003950">
    <property type="term" value="F:NAD+ poly-ADP-ribosyltransferase activity"/>
    <property type="evidence" value="ECO:0007669"/>
    <property type="project" value="TreeGrafter"/>
</dbReference>
<gene>
    <name evidence="11" type="ORF">RFH988_LOCUS35790</name>
</gene>
<dbReference type="Proteomes" id="UP000663882">
    <property type="component" value="Unassembled WGS sequence"/>
</dbReference>
<dbReference type="InterPro" id="IPR050999">
    <property type="entry name" value="ADP-ribosyltransferase_ARG"/>
</dbReference>
<dbReference type="EC" id="2.4.2.31" evidence="10"/>
<proteinExistence type="inferred from homology"/>
<dbReference type="PROSITE" id="PS51996">
    <property type="entry name" value="TR_MART"/>
    <property type="match status" value="1"/>
</dbReference>
<keyword evidence="4" id="KW-0800">Toxin</keyword>
<dbReference type="OrthoDB" id="423533at2759"/>
<dbReference type="GO" id="GO:0005576">
    <property type="term" value="C:extracellular region"/>
    <property type="evidence" value="ECO:0007669"/>
    <property type="project" value="UniProtKB-SubCell"/>
</dbReference>
<keyword evidence="7" id="KW-0548">Nucleotidyltransferase</keyword>
<comment type="similarity">
    <text evidence="2 10">Belongs to the Arg-specific ADP-ribosyltransferase family.</text>
</comment>
<dbReference type="EMBL" id="CAJNOO010005667">
    <property type="protein sequence ID" value="CAF1427201.1"/>
    <property type="molecule type" value="Genomic_DNA"/>
</dbReference>
<keyword evidence="6 10" id="KW-0808">Transferase</keyword>
<sequence>MASKSMGPNSTSMQRFADITGEPRRMLAPIQGYEKMPLVPLEEAVEPIISYVPQVQRMVWTVKENCDTPADGLTIDQSASIMLYTLEWIPRGDSFYFIFNKVLRAEDRNKLKPWFLYLRLLITALSKLPPTGPRVIYRGVKEDLHDLYPKGKKLVWWGFSSCTNSVEVLQAEDFLGKRGNRTIFNIECHSGRDIHQHSFYSTENEVLLLAARQFQVISCLDSGNGLHIIQLKEIEPSFPLLEPIEDDLDKTATSSSLLSSKPIKR</sequence>
<evidence type="ECO:0000256" key="3">
    <source>
        <dbReference type="ARBA" id="ARBA00022525"/>
    </source>
</evidence>
<dbReference type="Gene3D" id="3.90.176.10">
    <property type="entry name" value="Toxin ADP-ribosyltransferase, Chain A, domain 1"/>
    <property type="match status" value="1"/>
</dbReference>
<evidence type="ECO:0000256" key="5">
    <source>
        <dbReference type="ARBA" id="ARBA00022676"/>
    </source>
</evidence>
<evidence type="ECO:0000256" key="9">
    <source>
        <dbReference type="ARBA" id="ARBA00047597"/>
    </source>
</evidence>
<comment type="catalytic activity">
    <reaction evidence="9 10">
        <text>L-arginyl-[protein] + NAD(+) = N(omega)-(ADP-D-ribosyl)-L-arginyl-[protein] + nicotinamide + H(+)</text>
        <dbReference type="Rhea" id="RHEA:19149"/>
        <dbReference type="Rhea" id="RHEA-COMP:10532"/>
        <dbReference type="Rhea" id="RHEA-COMP:15087"/>
        <dbReference type="ChEBI" id="CHEBI:15378"/>
        <dbReference type="ChEBI" id="CHEBI:17154"/>
        <dbReference type="ChEBI" id="CHEBI:29965"/>
        <dbReference type="ChEBI" id="CHEBI:57540"/>
        <dbReference type="ChEBI" id="CHEBI:142554"/>
        <dbReference type="EC" id="2.4.2.31"/>
    </reaction>
</comment>
<protein>
    <recommendedName>
        <fullName evidence="10">NAD(P)(+)--arginine ADP-ribosyltransferase</fullName>
        <ecNumber evidence="10">2.4.2.31</ecNumber>
    </recommendedName>
    <alternativeName>
        <fullName evidence="10">Mono(ADP-ribosyl)transferase</fullName>
    </alternativeName>
</protein>
<evidence type="ECO:0000256" key="4">
    <source>
        <dbReference type="ARBA" id="ARBA00022656"/>
    </source>
</evidence>
<dbReference type="SUPFAM" id="SSF56399">
    <property type="entry name" value="ADP-ribosylation"/>
    <property type="match status" value="1"/>
</dbReference>
<keyword evidence="5 10" id="KW-0328">Glycosyltransferase</keyword>
<dbReference type="InterPro" id="IPR000768">
    <property type="entry name" value="ART"/>
</dbReference>
<comment type="subcellular location">
    <subcellularLocation>
        <location evidence="1">Secreted</location>
    </subcellularLocation>
</comment>
<dbReference type="PANTHER" id="PTHR10339">
    <property type="entry name" value="ADP-RIBOSYLTRANSFERASE"/>
    <property type="match status" value="1"/>
</dbReference>
<evidence type="ECO:0000256" key="8">
    <source>
        <dbReference type="ARBA" id="ARBA00023026"/>
    </source>
</evidence>
<dbReference type="GO" id="GO:0016779">
    <property type="term" value="F:nucleotidyltransferase activity"/>
    <property type="evidence" value="ECO:0007669"/>
    <property type="project" value="UniProtKB-KW"/>
</dbReference>
<keyword evidence="3" id="KW-0964">Secreted</keyword>
<evidence type="ECO:0000256" key="1">
    <source>
        <dbReference type="ARBA" id="ARBA00004613"/>
    </source>
</evidence>
<accession>A0A815MZ98</accession>
<evidence type="ECO:0000313" key="12">
    <source>
        <dbReference type="Proteomes" id="UP000663882"/>
    </source>
</evidence>
<keyword evidence="10" id="KW-0521">NADP</keyword>
<name>A0A815MZ98_9BILA</name>
<dbReference type="GO" id="GO:0106274">
    <property type="term" value="F:NAD+-protein-arginine ADP-ribosyltransferase activity"/>
    <property type="evidence" value="ECO:0007669"/>
    <property type="project" value="UniProtKB-EC"/>
</dbReference>
<dbReference type="PANTHER" id="PTHR10339:SF25">
    <property type="entry name" value="SECRETED EXOENZYME S"/>
    <property type="match status" value="1"/>
</dbReference>
<dbReference type="Pfam" id="PF01129">
    <property type="entry name" value="ART"/>
    <property type="match status" value="1"/>
</dbReference>
<dbReference type="GO" id="GO:0090729">
    <property type="term" value="F:toxin activity"/>
    <property type="evidence" value="ECO:0007669"/>
    <property type="project" value="UniProtKB-KW"/>
</dbReference>
<comment type="caution">
    <text evidence="11">The sequence shown here is derived from an EMBL/GenBank/DDBJ whole genome shotgun (WGS) entry which is preliminary data.</text>
</comment>
<dbReference type="AlphaFoldDB" id="A0A815MZ98"/>